<dbReference type="InterPro" id="IPR006653">
    <property type="entry name" value="Trp_synth_b_CS"/>
</dbReference>
<comment type="similarity">
    <text evidence="4">In the N-terminal section; belongs to the TrpA family.</text>
</comment>
<organism evidence="15 16">
    <name type="scientific">Coprinopsis marcescibilis</name>
    <name type="common">Agaric fungus</name>
    <name type="synonym">Psathyrella marcescibilis</name>
    <dbReference type="NCBI Taxonomy" id="230819"/>
    <lineage>
        <taxon>Eukaryota</taxon>
        <taxon>Fungi</taxon>
        <taxon>Dikarya</taxon>
        <taxon>Basidiomycota</taxon>
        <taxon>Agaricomycotina</taxon>
        <taxon>Agaricomycetes</taxon>
        <taxon>Agaricomycetidae</taxon>
        <taxon>Agaricales</taxon>
        <taxon>Agaricineae</taxon>
        <taxon>Psathyrellaceae</taxon>
        <taxon>Coprinopsis</taxon>
    </lineage>
</organism>
<dbReference type="HAMAP" id="MF_00133">
    <property type="entry name" value="Trp_synth_beta"/>
    <property type="match status" value="1"/>
</dbReference>
<dbReference type="InterPro" id="IPR001926">
    <property type="entry name" value="TrpB-like_PALP"/>
</dbReference>
<evidence type="ECO:0000256" key="11">
    <source>
        <dbReference type="ARBA" id="ARBA00023239"/>
    </source>
</evidence>
<evidence type="ECO:0000256" key="2">
    <source>
        <dbReference type="ARBA" id="ARBA00004733"/>
    </source>
</evidence>
<evidence type="ECO:0000256" key="6">
    <source>
        <dbReference type="ARBA" id="ARBA00018724"/>
    </source>
</evidence>
<dbReference type="SUPFAM" id="SSF51366">
    <property type="entry name" value="Ribulose-phoshate binding barrel"/>
    <property type="match status" value="1"/>
</dbReference>
<dbReference type="Gene3D" id="3.40.50.1100">
    <property type="match status" value="2"/>
</dbReference>
<dbReference type="InterPro" id="IPR023026">
    <property type="entry name" value="Trp_synth_beta/beta-like"/>
</dbReference>
<gene>
    <name evidence="15" type="ORF">FA15DRAFT_663459</name>
</gene>
<dbReference type="NCBIfam" id="TIGR00262">
    <property type="entry name" value="trpA"/>
    <property type="match status" value="1"/>
</dbReference>
<dbReference type="Gene3D" id="3.20.20.70">
    <property type="entry name" value="Aldolase class I"/>
    <property type="match status" value="1"/>
</dbReference>
<dbReference type="STRING" id="230819.A0A5C3LBS1"/>
<evidence type="ECO:0000256" key="10">
    <source>
        <dbReference type="ARBA" id="ARBA00023141"/>
    </source>
</evidence>
<dbReference type="EC" id="4.2.1.20" evidence="5 13"/>
<dbReference type="PROSITE" id="PS00167">
    <property type="entry name" value="TRP_SYNTHASE_ALPHA"/>
    <property type="match status" value="1"/>
</dbReference>
<evidence type="ECO:0000256" key="7">
    <source>
        <dbReference type="ARBA" id="ARBA00022605"/>
    </source>
</evidence>
<dbReference type="GO" id="GO:0004834">
    <property type="term" value="F:tryptophan synthase activity"/>
    <property type="evidence" value="ECO:0007669"/>
    <property type="project" value="UniProtKB-EC"/>
</dbReference>
<dbReference type="PANTHER" id="PTHR48077">
    <property type="entry name" value="TRYPTOPHAN SYNTHASE-RELATED"/>
    <property type="match status" value="1"/>
</dbReference>
<comment type="pathway">
    <text evidence="2 13">Amino-acid biosynthesis; L-tryptophan biosynthesis; L-tryptophan from chorismate: step 5/5.</text>
</comment>
<dbReference type="EMBL" id="ML210147">
    <property type="protein sequence ID" value="TFK30105.1"/>
    <property type="molecule type" value="Genomic_DNA"/>
</dbReference>
<dbReference type="SUPFAM" id="SSF53686">
    <property type="entry name" value="Tryptophan synthase beta subunit-like PLP-dependent enzymes"/>
    <property type="match status" value="1"/>
</dbReference>
<dbReference type="GO" id="GO:0005737">
    <property type="term" value="C:cytoplasm"/>
    <property type="evidence" value="ECO:0007669"/>
    <property type="project" value="TreeGrafter"/>
</dbReference>
<protein>
    <recommendedName>
        <fullName evidence="6 13">Tryptophan synthase</fullName>
        <ecNumber evidence="5 13">4.2.1.20</ecNumber>
    </recommendedName>
</protein>
<evidence type="ECO:0000256" key="13">
    <source>
        <dbReference type="RuleBase" id="RU003663"/>
    </source>
</evidence>
<sequence>MEALKNVFQEKKARDEPALVPFITAGYPTKEDTVPILLGLQAGGADIIEIGIPFSDPIADGPVIQESNTIAVRNDIDYSTVLVQLKEARNQGLTVPVMLMGYYNPLLAYGEDKAIRDAAEAGANGFIMVDLPPEEAVTFREKCTASSISYVPLIAPSTSLGRIQFLASIADTFIYVVSKMGTTGSATNVSVNQQLPDVLNRIREYTNVPLVVGFGVATREHFNFVSDSGADGIAIGSRIVTVIKESPPGKSAAAVEKYCREITGKGQPVRVRSPQRLRESVPPFGPTSASLNNKGIENILPARFGQFGGQYVPESLVDCLAELEEAHNSAMSDPAFWEEFRSLYTYSNRPSNLYLAENLTKEAGGAKIWLKREDLNHTGSHKINNALGQILLAKRIGKKRIIAETGAGQHGVATATVCAKFGLECIIYMGAEDVRRQALNVFRIEMLGGKVIPVHSGSCTLKDAVSEAMRDWVTNLSTTHYLVGSAIGPHPFPTIVRDFQKIISEEIKQQMQEVRGKLPDVVVACVGGGSNAIGTFFDFIPDKSVRLVGVEAGGEGIHGDKHSATLSMGQPGVLHGVWTYILQSKAGQIIETHSISAGLDYPGVGPEHAWLKDSGRAEYVVATDEEALRGFRMLTQKEGIIPALESSHAIWEAIRIAKTLPKDQDIVVCLSGRGDKDVEQISELLPKWADTLDWHVSSNAIPSKA</sequence>
<evidence type="ECO:0000313" key="15">
    <source>
        <dbReference type="EMBL" id="TFK30105.1"/>
    </source>
</evidence>
<keyword evidence="9 13" id="KW-0663">Pyridoxal phosphate</keyword>
<evidence type="ECO:0000259" key="14">
    <source>
        <dbReference type="Pfam" id="PF00291"/>
    </source>
</evidence>
<keyword evidence="16" id="KW-1185">Reference proteome</keyword>
<dbReference type="PANTHER" id="PTHR48077:SF3">
    <property type="entry name" value="TRYPTOPHAN SYNTHASE"/>
    <property type="match status" value="1"/>
</dbReference>
<dbReference type="InterPro" id="IPR013785">
    <property type="entry name" value="Aldolase_TIM"/>
</dbReference>
<dbReference type="PROSITE" id="PS00168">
    <property type="entry name" value="TRP_SYNTHASE_BETA"/>
    <property type="match status" value="1"/>
</dbReference>
<dbReference type="InterPro" id="IPR018204">
    <property type="entry name" value="Trp_synthase_alpha_AS"/>
</dbReference>
<dbReference type="Pfam" id="PF00290">
    <property type="entry name" value="Trp_syntA"/>
    <property type="match status" value="1"/>
</dbReference>
<dbReference type="CDD" id="cd04724">
    <property type="entry name" value="Tryptophan_synthase_alpha"/>
    <property type="match status" value="1"/>
</dbReference>
<dbReference type="NCBIfam" id="TIGR00263">
    <property type="entry name" value="trpB"/>
    <property type="match status" value="1"/>
</dbReference>
<dbReference type="InterPro" id="IPR036052">
    <property type="entry name" value="TrpB-like_PALP_sf"/>
</dbReference>
<accession>A0A5C3LBS1</accession>
<keyword evidence="11 13" id="KW-0456">Lyase</keyword>
<comment type="cofactor">
    <cofactor evidence="1 13">
        <name>pyridoxal 5'-phosphate</name>
        <dbReference type="ChEBI" id="CHEBI:597326"/>
    </cofactor>
</comment>
<dbReference type="OrthoDB" id="10050244at2759"/>
<dbReference type="CDD" id="cd06446">
    <property type="entry name" value="Trp-synth_B"/>
    <property type="match status" value="1"/>
</dbReference>
<evidence type="ECO:0000256" key="5">
    <source>
        <dbReference type="ARBA" id="ARBA00012043"/>
    </source>
</evidence>
<evidence type="ECO:0000256" key="3">
    <source>
        <dbReference type="ARBA" id="ARBA00005761"/>
    </source>
</evidence>
<name>A0A5C3LBS1_COPMA</name>
<dbReference type="InterPro" id="IPR006654">
    <property type="entry name" value="Trp_synth_beta"/>
</dbReference>
<evidence type="ECO:0000256" key="8">
    <source>
        <dbReference type="ARBA" id="ARBA00022822"/>
    </source>
</evidence>
<evidence type="ECO:0000313" key="16">
    <source>
        <dbReference type="Proteomes" id="UP000307440"/>
    </source>
</evidence>
<reference evidence="15 16" key="1">
    <citation type="journal article" date="2019" name="Nat. Ecol. Evol.">
        <title>Megaphylogeny resolves global patterns of mushroom evolution.</title>
        <authorList>
            <person name="Varga T."/>
            <person name="Krizsan K."/>
            <person name="Foldi C."/>
            <person name="Dima B."/>
            <person name="Sanchez-Garcia M."/>
            <person name="Sanchez-Ramirez S."/>
            <person name="Szollosi G.J."/>
            <person name="Szarkandi J.G."/>
            <person name="Papp V."/>
            <person name="Albert L."/>
            <person name="Andreopoulos W."/>
            <person name="Angelini C."/>
            <person name="Antonin V."/>
            <person name="Barry K.W."/>
            <person name="Bougher N.L."/>
            <person name="Buchanan P."/>
            <person name="Buyck B."/>
            <person name="Bense V."/>
            <person name="Catcheside P."/>
            <person name="Chovatia M."/>
            <person name="Cooper J."/>
            <person name="Damon W."/>
            <person name="Desjardin D."/>
            <person name="Finy P."/>
            <person name="Geml J."/>
            <person name="Haridas S."/>
            <person name="Hughes K."/>
            <person name="Justo A."/>
            <person name="Karasinski D."/>
            <person name="Kautmanova I."/>
            <person name="Kiss B."/>
            <person name="Kocsube S."/>
            <person name="Kotiranta H."/>
            <person name="LaButti K.M."/>
            <person name="Lechner B.E."/>
            <person name="Liimatainen K."/>
            <person name="Lipzen A."/>
            <person name="Lukacs Z."/>
            <person name="Mihaltcheva S."/>
            <person name="Morgado L.N."/>
            <person name="Niskanen T."/>
            <person name="Noordeloos M.E."/>
            <person name="Ohm R.A."/>
            <person name="Ortiz-Santana B."/>
            <person name="Ovrebo C."/>
            <person name="Racz N."/>
            <person name="Riley R."/>
            <person name="Savchenko A."/>
            <person name="Shiryaev A."/>
            <person name="Soop K."/>
            <person name="Spirin V."/>
            <person name="Szebenyi C."/>
            <person name="Tomsovsky M."/>
            <person name="Tulloss R.E."/>
            <person name="Uehling J."/>
            <person name="Grigoriev I.V."/>
            <person name="Vagvolgyi C."/>
            <person name="Papp T."/>
            <person name="Martin F.M."/>
            <person name="Miettinen O."/>
            <person name="Hibbett D.S."/>
            <person name="Nagy L.G."/>
        </authorList>
    </citation>
    <scope>NUCLEOTIDE SEQUENCE [LARGE SCALE GENOMIC DNA]</scope>
    <source>
        <strain evidence="15 16">CBS 121175</strain>
    </source>
</reference>
<dbReference type="FunFam" id="3.20.20.70:FF:000151">
    <property type="entry name" value="Tryptophan synthase"/>
    <property type="match status" value="1"/>
</dbReference>
<evidence type="ECO:0000256" key="4">
    <source>
        <dbReference type="ARBA" id="ARBA00006095"/>
    </source>
</evidence>
<evidence type="ECO:0000256" key="9">
    <source>
        <dbReference type="ARBA" id="ARBA00022898"/>
    </source>
</evidence>
<dbReference type="UniPathway" id="UPA00035">
    <property type="reaction ID" value="UER00044"/>
</dbReference>
<proteinExistence type="inferred from homology"/>
<dbReference type="FunFam" id="3.40.50.1100:FF:000001">
    <property type="entry name" value="Tryptophan synthase beta chain"/>
    <property type="match status" value="1"/>
</dbReference>
<evidence type="ECO:0000256" key="12">
    <source>
        <dbReference type="ARBA" id="ARBA00049047"/>
    </source>
</evidence>
<keyword evidence="7 13" id="KW-0028">Amino-acid biosynthesis</keyword>
<dbReference type="Proteomes" id="UP000307440">
    <property type="component" value="Unassembled WGS sequence"/>
</dbReference>
<dbReference type="InterPro" id="IPR002028">
    <property type="entry name" value="Trp_synthase_suA"/>
</dbReference>
<dbReference type="HAMAP" id="MF_00131">
    <property type="entry name" value="Trp_synth_alpha"/>
    <property type="match status" value="1"/>
</dbReference>
<comment type="catalytic activity">
    <reaction evidence="12 13">
        <text>(1S,2R)-1-C-(indol-3-yl)glycerol 3-phosphate + L-serine = D-glyceraldehyde 3-phosphate + L-tryptophan + H2O</text>
        <dbReference type="Rhea" id="RHEA:10532"/>
        <dbReference type="ChEBI" id="CHEBI:15377"/>
        <dbReference type="ChEBI" id="CHEBI:33384"/>
        <dbReference type="ChEBI" id="CHEBI:57912"/>
        <dbReference type="ChEBI" id="CHEBI:58866"/>
        <dbReference type="ChEBI" id="CHEBI:59776"/>
        <dbReference type="EC" id="4.2.1.20"/>
    </reaction>
</comment>
<dbReference type="FunFam" id="3.40.50.1100:FF:000004">
    <property type="entry name" value="Tryptophan synthase beta chain"/>
    <property type="match status" value="1"/>
</dbReference>
<dbReference type="AlphaFoldDB" id="A0A5C3LBS1"/>
<dbReference type="Pfam" id="PF00291">
    <property type="entry name" value="PALP"/>
    <property type="match status" value="1"/>
</dbReference>
<comment type="similarity">
    <text evidence="3">In the C-terminal section; belongs to the TrpB family.</text>
</comment>
<keyword evidence="10 13" id="KW-0057">Aromatic amino acid biosynthesis</keyword>
<dbReference type="InterPro" id="IPR011060">
    <property type="entry name" value="RibuloseP-bd_barrel"/>
</dbReference>
<feature type="domain" description="Tryptophan synthase beta chain-like PALP" evidence="14">
    <location>
        <begin position="347"/>
        <end position="672"/>
    </location>
</feature>
<evidence type="ECO:0000256" key="1">
    <source>
        <dbReference type="ARBA" id="ARBA00001933"/>
    </source>
</evidence>
<keyword evidence="8 13" id="KW-0822">Tryptophan biosynthesis</keyword>